<dbReference type="GO" id="GO:0005829">
    <property type="term" value="C:cytosol"/>
    <property type="evidence" value="ECO:0007669"/>
    <property type="project" value="TreeGrafter"/>
</dbReference>
<evidence type="ECO:0000256" key="2">
    <source>
        <dbReference type="ARBA" id="ARBA00022676"/>
    </source>
</evidence>
<organism evidence="6 7">
    <name type="scientific">Bittarella massiliensis</name>
    <name type="common">ex Durand et al. 2017</name>
    <dbReference type="NCBI Taxonomy" id="1720313"/>
    <lineage>
        <taxon>Bacteria</taxon>
        <taxon>Bacillati</taxon>
        <taxon>Bacillota</taxon>
        <taxon>Clostridia</taxon>
        <taxon>Eubacteriales</taxon>
        <taxon>Oscillospiraceae</taxon>
        <taxon>Bittarella (ex Durand et al. 2017)</taxon>
    </lineage>
</organism>
<dbReference type="EMBL" id="WWVX01000007">
    <property type="protein sequence ID" value="MZL70187.1"/>
    <property type="molecule type" value="Genomic_DNA"/>
</dbReference>
<evidence type="ECO:0000256" key="3">
    <source>
        <dbReference type="ARBA" id="ARBA00022679"/>
    </source>
</evidence>
<dbReference type="Proteomes" id="UP000474718">
    <property type="component" value="Unassembled WGS sequence"/>
</dbReference>
<dbReference type="PROSITE" id="PS01232">
    <property type="entry name" value="PNP_UDP_1"/>
    <property type="match status" value="1"/>
</dbReference>
<reference evidence="6" key="1">
    <citation type="submission" date="2016-11" db="EMBL/GenBank/DDBJ databases">
        <authorList>
            <person name="Varghese N."/>
            <person name="Submissions S."/>
        </authorList>
    </citation>
    <scope>NUCLEOTIDE SEQUENCE</scope>
    <source>
        <strain evidence="6">DSM 4029</strain>
    </source>
</reference>
<dbReference type="Proteomes" id="UP000184089">
    <property type="component" value="Unassembled WGS sequence"/>
</dbReference>
<evidence type="ECO:0000313" key="6">
    <source>
        <dbReference type="EMBL" id="SHF63728.1"/>
    </source>
</evidence>
<evidence type="ECO:0000313" key="7">
    <source>
        <dbReference type="Proteomes" id="UP000184089"/>
    </source>
</evidence>
<feature type="domain" description="Nucleoside phosphorylase" evidence="4">
    <location>
        <begin position="17"/>
        <end position="247"/>
    </location>
</feature>
<evidence type="ECO:0000259" key="4">
    <source>
        <dbReference type="Pfam" id="PF01048"/>
    </source>
</evidence>
<dbReference type="CDD" id="cd17767">
    <property type="entry name" value="UP_EcUdp-like"/>
    <property type="match status" value="1"/>
</dbReference>
<keyword evidence="8" id="KW-1185">Reference proteome</keyword>
<dbReference type="GO" id="GO:0016763">
    <property type="term" value="F:pentosyltransferase activity"/>
    <property type="evidence" value="ECO:0007669"/>
    <property type="project" value="InterPro"/>
</dbReference>
<dbReference type="Gene3D" id="3.40.50.1580">
    <property type="entry name" value="Nucleoside phosphorylase domain"/>
    <property type="match status" value="1"/>
</dbReference>
<accession>A0AAQ1RUS0</accession>
<dbReference type="RefSeq" id="WP_021658562.1">
    <property type="nucleotide sequence ID" value="NZ_FQVY01000001.1"/>
</dbReference>
<dbReference type="EMBL" id="FQVY01000001">
    <property type="protein sequence ID" value="SHF63728.1"/>
    <property type="molecule type" value="Genomic_DNA"/>
</dbReference>
<dbReference type="GO" id="GO:0009164">
    <property type="term" value="P:nucleoside catabolic process"/>
    <property type="evidence" value="ECO:0007669"/>
    <property type="project" value="UniProtKB-ARBA"/>
</dbReference>
<reference evidence="7" key="2">
    <citation type="submission" date="2016-11" db="EMBL/GenBank/DDBJ databases">
        <authorList>
            <person name="Jaros S."/>
            <person name="Januszkiewicz K."/>
            <person name="Wedrychowicz H."/>
        </authorList>
    </citation>
    <scope>NUCLEOTIDE SEQUENCE [LARGE SCALE GENOMIC DNA]</scope>
    <source>
        <strain evidence="7">DSM 4029</strain>
    </source>
</reference>
<dbReference type="InterPro" id="IPR035994">
    <property type="entry name" value="Nucleoside_phosphorylase_sf"/>
</dbReference>
<protein>
    <submittedName>
        <fullName evidence="6">Uridine phosphorylase</fullName>
    </submittedName>
</protein>
<dbReference type="PANTHER" id="PTHR43691">
    <property type="entry name" value="URIDINE PHOSPHORYLASE"/>
    <property type="match status" value="1"/>
</dbReference>
<sequence>MSQQFHMKIEEGQVAPYVLLPGDPGRVEMVAKYWDKATKVMSNREYVTYTGEYKGVPISCASTGIGAPSTSIAMEELARCGATTFLRIGTCGTFQDWVQNGDIAIFDSAVRLDGASKLYAPVEFPAAANYEVVNACVEAAEGMGERYHVGTTRSADTFYARHAKPGSSFGGYWQSSWASHFDDLKRMGVVAAEMEASLIFVLARVWGLRAGGISVVLDNVCQCAGESGNFEPEKAIDHAASYIEKLCLAGCESVRILAKKDRARRAG</sequence>
<dbReference type="Pfam" id="PF01048">
    <property type="entry name" value="PNP_UDP_1"/>
    <property type="match status" value="1"/>
</dbReference>
<evidence type="ECO:0000256" key="1">
    <source>
        <dbReference type="ARBA" id="ARBA00010456"/>
    </source>
</evidence>
<evidence type="ECO:0000313" key="5">
    <source>
        <dbReference type="EMBL" id="MZL70187.1"/>
    </source>
</evidence>
<gene>
    <name evidence="5" type="ORF">GT747_10520</name>
    <name evidence="6" type="ORF">SAMN05444424_0146</name>
</gene>
<comment type="caution">
    <text evidence="6">The sequence shown here is derived from an EMBL/GenBank/DDBJ whole genome shotgun (WGS) entry which is preliminary data.</text>
</comment>
<dbReference type="PANTHER" id="PTHR43691:SF13">
    <property type="entry name" value="URIDINE PHOSPHORYLASE"/>
    <property type="match status" value="1"/>
</dbReference>
<comment type="similarity">
    <text evidence="1">Belongs to the PNP/UDP phosphorylase family.</text>
</comment>
<proteinExistence type="inferred from homology"/>
<evidence type="ECO:0000313" key="8">
    <source>
        <dbReference type="Proteomes" id="UP000474718"/>
    </source>
</evidence>
<reference evidence="5 8" key="3">
    <citation type="journal article" date="2019" name="Nat. Med.">
        <title>A library of human gut bacterial isolates paired with longitudinal multiomics data enables mechanistic microbiome research.</title>
        <authorList>
            <person name="Poyet M."/>
            <person name="Groussin M."/>
            <person name="Gibbons S.M."/>
            <person name="Avila-Pacheco J."/>
            <person name="Jiang X."/>
            <person name="Kearney S.M."/>
            <person name="Perrotta A.R."/>
            <person name="Berdy B."/>
            <person name="Zhao S."/>
            <person name="Lieberman T.D."/>
            <person name="Swanson P.K."/>
            <person name="Smith M."/>
            <person name="Roesemann S."/>
            <person name="Alexander J.E."/>
            <person name="Rich S.A."/>
            <person name="Livny J."/>
            <person name="Vlamakis H."/>
            <person name="Clish C."/>
            <person name="Bullock K."/>
            <person name="Deik A."/>
            <person name="Scott J."/>
            <person name="Pierce K.A."/>
            <person name="Xavier R.J."/>
            <person name="Alm E.J."/>
        </authorList>
    </citation>
    <scope>NUCLEOTIDE SEQUENCE [LARGE SCALE GENOMIC DNA]</scope>
    <source>
        <strain evidence="5 8">BIOML-A2</strain>
    </source>
</reference>
<dbReference type="InterPro" id="IPR000845">
    <property type="entry name" value="Nucleoside_phosphorylase_d"/>
</dbReference>
<dbReference type="SUPFAM" id="SSF53167">
    <property type="entry name" value="Purine and uridine phosphorylases"/>
    <property type="match status" value="1"/>
</dbReference>
<dbReference type="InterPro" id="IPR018016">
    <property type="entry name" value="Nucleoside_phosphorylase_CS"/>
</dbReference>
<dbReference type="AlphaFoldDB" id="A0AAQ1RUS0"/>
<keyword evidence="3" id="KW-0808">Transferase</keyword>
<name>A0AAQ1RUS0_9FIRM</name>
<keyword evidence="2" id="KW-0328">Glycosyltransferase</keyword>